<accession>A0A5B7E7U7</accession>
<feature type="compositionally biased region" description="Low complexity" evidence="1">
    <location>
        <begin position="29"/>
        <end position="49"/>
    </location>
</feature>
<dbReference type="EMBL" id="VSRR010002044">
    <property type="protein sequence ID" value="MPC29276.1"/>
    <property type="molecule type" value="Genomic_DNA"/>
</dbReference>
<protein>
    <submittedName>
        <fullName evidence="2">Uncharacterized protein</fullName>
    </submittedName>
</protein>
<dbReference type="AlphaFoldDB" id="A0A5B7E7U7"/>
<sequence>MEGQRLPEGNQKVSLPRPSIAPSPARFTPSLPSILSLGTSPSSPSCPSSHGEGGRASPPRLVQSRCPAAERGELLSEDEISISVKYSYTDITRGCAKTNDDSSVHNQRGMSAGQYLQGEMKSGR</sequence>
<evidence type="ECO:0000256" key="1">
    <source>
        <dbReference type="SAM" id="MobiDB-lite"/>
    </source>
</evidence>
<organism evidence="2 3">
    <name type="scientific">Portunus trituberculatus</name>
    <name type="common">Swimming crab</name>
    <name type="synonym">Neptunus trituberculatus</name>
    <dbReference type="NCBI Taxonomy" id="210409"/>
    <lineage>
        <taxon>Eukaryota</taxon>
        <taxon>Metazoa</taxon>
        <taxon>Ecdysozoa</taxon>
        <taxon>Arthropoda</taxon>
        <taxon>Crustacea</taxon>
        <taxon>Multicrustacea</taxon>
        <taxon>Malacostraca</taxon>
        <taxon>Eumalacostraca</taxon>
        <taxon>Eucarida</taxon>
        <taxon>Decapoda</taxon>
        <taxon>Pleocyemata</taxon>
        <taxon>Brachyura</taxon>
        <taxon>Eubrachyura</taxon>
        <taxon>Portunoidea</taxon>
        <taxon>Portunidae</taxon>
        <taxon>Portuninae</taxon>
        <taxon>Portunus</taxon>
    </lineage>
</organism>
<gene>
    <name evidence="2" type="ORF">E2C01_022501</name>
</gene>
<feature type="region of interest" description="Disordered" evidence="1">
    <location>
        <begin position="94"/>
        <end position="124"/>
    </location>
</feature>
<reference evidence="2 3" key="1">
    <citation type="submission" date="2019-05" db="EMBL/GenBank/DDBJ databases">
        <title>Another draft genome of Portunus trituberculatus and its Hox gene families provides insights of decapod evolution.</title>
        <authorList>
            <person name="Jeong J.-H."/>
            <person name="Song I."/>
            <person name="Kim S."/>
            <person name="Choi T."/>
            <person name="Kim D."/>
            <person name="Ryu S."/>
            <person name="Kim W."/>
        </authorList>
    </citation>
    <scope>NUCLEOTIDE SEQUENCE [LARGE SCALE GENOMIC DNA]</scope>
    <source>
        <tissue evidence="2">Muscle</tissue>
    </source>
</reference>
<evidence type="ECO:0000313" key="2">
    <source>
        <dbReference type="EMBL" id="MPC29276.1"/>
    </source>
</evidence>
<dbReference type="Proteomes" id="UP000324222">
    <property type="component" value="Unassembled WGS sequence"/>
</dbReference>
<keyword evidence="3" id="KW-1185">Reference proteome</keyword>
<feature type="region of interest" description="Disordered" evidence="1">
    <location>
        <begin position="1"/>
        <end position="61"/>
    </location>
</feature>
<comment type="caution">
    <text evidence="2">The sequence shown here is derived from an EMBL/GenBank/DDBJ whole genome shotgun (WGS) entry which is preliminary data.</text>
</comment>
<name>A0A5B7E7U7_PORTR</name>
<proteinExistence type="predicted"/>
<evidence type="ECO:0000313" key="3">
    <source>
        <dbReference type="Proteomes" id="UP000324222"/>
    </source>
</evidence>